<reference evidence="5 6" key="1">
    <citation type="submission" date="2016-11" db="EMBL/GenBank/DDBJ databases">
        <authorList>
            <person name="Jaros S."/>
            <person name="Januszkiewicz K."/>
            <person name="Wedrychowicz H."/>
        </authorList>
    </citation>
    <scope>NUCLEOTIDE SEQUENCE [LARGE SCALE GENOMIC DNA]</scope>
    <source>
        <strain evidence="5 6">DSM 10068</strain>
    </source>
</reference>
<organism evidence="5 6">
    <name type="scientific">Sporobacter termitidis DSM 10068</name>
    <dbReference type="NCBI Taxonomy" id="1123282"/>
    <lineage>
        <taxon>Bacteria</taxon>
        <taxon>Bacillati</taxon>
        <taxon>Bacillota</taxon>
        <taxon>Clostridia</taxon>
        <taxon>Eubacteriales</taxon>
        <taxon>Oscillospiraceae</taxon>
        <taxon>Sporobacter</taxon>
    </lineage>
</organism>
<keyword evidence="2" id="KW-1133">Transmembrane helix</keyword>
<feature type="transmembrane region" description="Helical" evidence="2">
    <location>
        <begin position="209"/>
        <end position="229"/>
    </location>
</feature>
<feature type="chain" id="PRO_5038859510" evidence="3">
    <location>
        <begin position="25"/>
        <end position="345"/>
    </location>
</feature>
<keyword evidence="2" id="KW-0812">Transmembrane</keyword>
<feature type="region of interest" description="Disordered" evidence="1">
    <location>
        <begin position="272"/>
        <end position="307"/>
    </location>
</feature>
<keyword evidence="3" id="KW-0732">Signal</keyword>
<accession>A0A1M5Y1L7</accession>
<evidence type="ECO:0000313" key="5">
    <source>
        <dbReference type="EMBL" id="SHI05960.1"/>
    </source>
</evidence>
<gene>
    <name evidence="5" type="ORF">SAMN02745823_02150</name>
</gene>
<dbReference type="Proteomes" id="UP000183995">
    <property type="component" value="Unassembled WGS sequence"/>
</dbReference>
<dbReference type="InterPro" id="IPR007621">
    <property type="entry name" value="TPM_dom"/>
</dbReference>
<dbReference type="AlphaFoldDB" id="A0A1M5Y1L7"/>
<name>A0A1M5Y1L7_9FIRM</name>
<protein>
    <submittedName>
        <fullName evidence="5">TLP18.3, Psb32 and MOLO-1 founding protein of phosphatase</fullName>
    </submittedName>
</protein>
<dbReference type="STRING" id="1123282.SAMN02745823_02150"/>
<evidence type="ECO:0000256" key="3">
    <source>
        <dbReference type="SAM" id="SignalP"/>
    </source>
</evidence>
<dbReference type="OrthoDB" id="9810918at2"/>
<dbReference type="PANTHER" id="PTHR30373">
    <property type="entry name" value="UPF0603 PROTEIN YGCG"/>
    <property type="match status" value="1"/>
</dbReference>
<evidence type="ECO:0000313" key="6">
    <source>
        <dbReference type="Proteomes" id="UP000183995"/>
    </source>
</evidence>
<keyword evidence="6" id="KW-1185">Reference proteome</keyword>
<sequence>MKKRLISLAVLLVLAVSLATSALAVVAQSKEYYVADDANVLSDSIEQKIISSNAGLEQKCDGAQIVVVTVQYLDGMYADEYAMKLFNDWGVGSKTANNGMLLLLATEENKCWLTVGPGISGVFTDSMVNSYFEKYFYPDYDKGQYETATSKMLEALFTWYADNYNVDNGAPAVTGNNGGSYNNGNYNNGGYNGGYYNGGYYETSLFGSLFIWILIIVVIVFVFIVAVTADRRRYRAYYTHLGMPIPTYYPWFIWFGPHRSWWYGPGGPGWRGPRGPGGPGGPGGFGGPRGGGPGGGGRSGRGGGGGFGGFGGFGGGGGGGFGGFGGGGGMGHGGGGFGGGGGGRR</sequence>
<evidence type="ECO:0000259" key="4">
    <source>
        <dbReference type="Pfam" id="PF04536"/>
    </source>
</evidence>
<dbReference type="EMBL" id="FQXV01000007">
    <property type="protein sequence ID" value="SHI05960.1"/>
    <property type="molecule type" value="Genomic_DNA"/>
</dbReference>
<evidence type="ECO:0000256" key="1">
    <source>
        <dbReference type="SAM" id="MobiDB-lite"/>
    </source>
</evidence>
<dbReference type="Gene3D" id="3.10.310.50">
    <property type="match status" value="1"/>
</dbReference>
<feature type="domain" description="TPM" evidence="4">
    <location>
        <begin position="34"/>
        <end position="156"/>
    </location>
</feature>
<feature type="signal peptide" evidence="3">
    <location>
        <begin position="1"/>
        <end position="24"/>
    </location>
</feature>
<keyword evidence="2" id="KW-0472">Membrane</keyword>
<proteinExistence type="predicted"/>
<evidence type="ECO:0000256" key="2">
    <source>
        <dbReference type="SAM" id="Phobius"/>
    </source>
</evidence>
<dbReference type="Pfam" id="PF04536">
    <property type="entry name" value="TPM_phosphatase"/>
    <property type="match status" value="1"/>
</dbReference>
<dbReference type="RefSeq" id="WP_073078719.1">
    <property type="nucleotide sequence ID" value="NZ_FQXV01000007.1"/>
</dbReference>
<dbReference type="PANTHER" id="PTHR30373:SF2">
    <property type="entry name" value="UPF0603 PROTEIN YGCG"/>
    <property type="match status" value="1"/>
</dbReference>